<dbReference type="InterPro" id="IPR036236">
    <property type="entry name" value="Znf_C2H2_sf"/>
</dbReference>
<proteinExistence type="predicted"/>
<keyword evidence="12" id="KW-1185">Reference proteome</keyword>
<dbReference type="InterPro" id="IPR043359">
    <property type="entry name" value="GLI-like"/>
</dbReference>
<feature type="coiled-coil region" evidence="8">
    <location>
        <begin position="263"/>
        <end position="293"/>
    </location>
</feature>
<evidence type="ECO:0000256" key="8">
    <source>
        <dbReference type="SAM" id="Coils"/>
    </source>
</evidence>
<dbReference type="GO" id="GO:0005634">
    <property type="term" value="C:nucleus"/>
    <property type="evidence" value="ECO:0007669"/>
    <property type="project" value="UniProtKB-SubCell"/>
</dbReference>
<dbReference type="SMART" id="SM00355">
    <property type="entry name" value="ZnF_C2H2"/>
    <property type="match status" value="3"/>
</dbReference>
<keyword evidence="2" id="KW-0479">Metal-binding</keyword>
<dbReference type="GO" id="GO:0007224">
    <property type="term" value="P:smoothened signaling pathway"/>
    <property type="evidence" value="ECO:0007669"/>
    <property type="project" value="TreeGrafter"/>
</dbReference>
<comment type="subcellular location">
    <subcellularLocation>
        <location evidence="1">Nucleus</location>
    </subcellularLocation>
</comment>
<evidence type="ECO:0000256" key="6">
    <source>
        <dbReference type="ARBA" id="ARBA00023242"/>
    </source>
</evidence>
<name>A0A8H8RDM2_9HELO</name>
<sequence length="376" mass="41688">MADESPVGSPLSDLSSDAFEGEGEEEHEQLAEAHMPPAKRQKLGDASLRGTPAAHPVEGSISSDTDGEIPQSPVHGVPLPDDDIHEQVTVCAWDGCDAGDMNDMDRLVEHIHNEHIETRQKKYTCEWGDCTRKSLPHASGYALKAHMRSHTREKPFYCALPECDRAFTRSDALAKHMRTVHETEALRPSDPVPKYLNPQHNKSRLKLLVKKDHGPAAAEAAPIPVTNGITNGSPHHFVGWTSSYPLELGFTPDEEERGAEQLLQLLRRQIHWAQEETVALKEQSEAYEQLRRKEWAEKEVLLDQVINNEYSYHERRQRVLASAAKIPTADELRAAAAQAAYSPTRMDAVPQSPVPLNGQPLEDAEAATALASMSHV</sequence>
<feature type="region of interest" description="Disordered" evidence="9">
    <location>
        <begin position="1"/>
        <end position="80"/>
    </location>
</feature>
<dbReference type="SUPFAM" id="SSF57667">
    <property type="entry name" value="beta-beta-alpha zinc fingers"/>
    <property type="match status" value="1"/>
</dbReference>
<dbReference type="Gene3D" id="3.30.160.60">
    <property type="entry name" value="Classic Zinc Finger"/>
    <property type="match status" value="3"/>
</dbReference>
<dbReference type="FunFam" id="3.30.160.60:FF:000031">
    <property type="entry name" value="GLI family zinc finger 3"/>
    <property type="match status" value="1"/>
</dbReference>
<evidence type="ECO:0000256" key="3">
    <source>
        <dbReference type="ARBA" id="ARBA00022737"/>
    </source>
</evidence>
<dbReference type="FunFam" id="3.30.160.60:FF:000201">
    <property type="entry name" value="C2H2 finger domain protein (Gli3)"/>
    <property type="match status" value="1"/>
</dbReference>
<evidence type="ECO:0000256" key="7">
    <source>
        <dbReference type="PROSITE-ProRule" id="PRU00042"/>
    </source>
</evidence>
<evidence type="ECO:0000313" key="11">
    <source>
        <dbReference type="EMBL" id="TVY32207.1"/>
    </source>
</evidence>
<evidence type="ECO:0000259" key="10">
    <source>
        <dbReference type="PROSITE" id="PS50157"/>
    </source>
</evidence>
<evidence type="ECO:0000256" key="2">
    <source>
        <dbReference type="ARBA" id="ARBA00022723"/>
    </source>
</evidence>
<dbReference type="Proteomes" id="UP000462212">
    <property type="component" value="Unassembled WGS sequence"/>
</dbReference>
<evidence type="ECO:0000313" key="12">
    <source>
        <dbReference type="Proteomes" id="UP000462212"/>
    </source>
</evidence>
<dbReference type="GO" id="GO:0008270">
    <property type="term" value="F:zinc ion binding"/>
    <property type="evidence" value="ECO:0007669"/>
    <property type="project" value="UniProtKB-KW"/>
</dbReference>
<evidence type="ECO:0000256" key="5">
    <source>
        <dbReference type="ARBA" id="ARBA00022833"/>
    </source>
</evidence>
<protein>
    <submittedName>
        <fullName evidence="11">INO80 complex subunit</fullName>
    </submittedName>
</protein>
<dbReference type="PROSITE" id="PS50157">
    <property type="entry name" value="ZINC_FINGER_C2H2_2"/>
    <property type="match status" value="1"/>
</dbReference>
<feature type="domain" description="C2H2-type" evidence="10">
    <location>
        <begin position="156"/>
        <end position="186"/>
    </location>
</feature>
<dbReference type="GO" id="GO:0000978">
    <property type="term" value="F:RNA polymerase II cis-regulatory region sequence-specific DNA binding"/>
    <property type="evidence" value="ECO:0007669"/>
    <property type="project" value="TreeGrafter"/>
</dbReference>
<dbReference type="EMBL" id="QGMJ01001117">
    <property type="protein sequence ID" value="TVY32207.1"/>
    <property type="molecule type" value="Genomic_DNA"/>
</dbReference>
<evidence type="ECO:0000256" key="9">
    <source>
        <dbReference type="SAM" id="MobiDB-lite"/>
    </source>
</evidence>
<dbReference type="AlphaFoldDB" id="A0A8H8RDM2"/>
<dbReference type="GO" id="GO:0000981">
    <property type="term" value="F:DNA-binding transcription factor activity, RNA polymerase II-specific"/>
    <property type="evidence" value="ECO:0007669"/>
    <property type="project" value="TreeGrafter"/>
</dbReference>
<dbReference type="InterPro" id="IPR013087">
    <property type="entry name" value="Znf_C2H2_type"/>
</dbReference>
<dbReference type="PROSITE" id="PS00028">
    <property type="entry name" value="ZINC_FINGER_C2H2_1"/>
    <property type="match status" value="1"/>
</dbReference>
<dbReference type="PANTHER" id="PTHR45718:SF4">
    <property type="entry name" value="TRANSCRIPTIONAL ACTIVATOR CUBITUS INTERRUPTUS"/>
    <property type="match status" value="1"/>
</dbReference>
<comment type="caution">
    <text evidence="11">The sequence shown here is derived from an EMBL/GenBank/DDBJ whole genome shotgun (WGS) entry which is preliminary data.</text>
</comment>
<gene>
    <name evidence="11" type="primary">iec1</name>
    <name evidence="11" type="ORF">LSUB1_G007104</name>
</gene>
<keyword evidence="3" id="KW-0677">Repeat</keyword>
<evidence type="ECO:0000256" key="1">
    <source>
        <dbReference type="ARBA" id="ARBA00004123"/>
    </source>
</evidence>
<dbReference type="Pfam" id="PF23561">
    <property type="entry name" value="zf-C2H2_15"/>
    <property type="match status" value="1"/>
</dbReference>
<dbReference type="InterPro" id="IPR056436">
    <property type="entry name" value="Znf-C2H2_ZIC1-5/GLI1-3-like"/>
</dbReference>
<keyword evidence="8" id="KW-0175">Coiled coil</keyword>
<dbReference type="OrthoDB" id="3214149at2759"/>
<keyword evidence="4 7" id="KW-0863">Zinc-finger</keyword>
<dbReference type="PANTHER" id="PTHR45718">
    <property type="entry name" value="TRANSCRIPTIONAL ACTIVATOR CUBITUS INTERRUPTUS"/>
    <property type="match status" value="1"/>
</dbReference>
<keyword evidence="6" id="KW-0539">Nucleus</keyword>
<keyword evidence="5" id="KW-0862">Zinc</keyword>
<dbReference type="Pfam" id="PF00096">
    <property type="entry name" value="zf-C2H2"/>
    <property type="match status" value="1"/>
</dbReference>
<reference evidence="11 12" key="1">
    <citation type="submission" date="2018-05" db="EMBL/GenBank/DDBJ databases">
        <title>Genome sequencing and assembly of the regulated plant pathogen Lachnellula willkommii and related sister species for the development of diagnostic species identification markers.</title>
        <authorList>
            <person name="Giroux E."/>
            <person name="Bilodeau G."/>
        </authorList>
    </citation>
    <scope>NUCLEOTIDE SEQUENCE [LARGE SCALE GENOMIC DNA]</scope>
    <source>
        <strain evidence="11 12">CBS 197.66</strain>
    </source>
</reference>
<evidence type="ECO:0000256" key="4">
    <source>
        <dbReference type="ARBA" id="ARBA00022771"/>
    </source>
</evidence>
<organism evidence="11 12">
    <name type="scientific">Lachnellula subtilissima</name>
    <dbReference type="NCBI Taxonomy" id="602034"/>
    <lineage>
        <taxon>Eukaryota</taxon>
        <taxon>Fungi</taxon>
        <taxon>Dikarya</taxon>
        <taxon>Ascomycota</taxon>
        <taxon>Pezizomycotina</taxon>
        <taxon>Leotiomycetes</taxon>
        <taxon>Helotiales</taxon>
        <taxon>Lachnaceae</taxon>
        <taxon>Lachnellula</taxon>
    </lineage>
</organism>
<accession>A0A8H8RDM2</accession>